<evidence type="ECO:0000256" key="1">
    <source>
        <dbReference type="ARBA" id="ARBA00004141"/>
    </source>
</evidence>
<evidence type="ECO:0000259" key="8">
    <source>
        <dbReference type="PROSITE" id="PS50850"/>
    </source>
</evidence>
<feature type="transmembrane region" description="Helical" evidence="7">
    <location>
        <begin position="220"/>
        <end position="243"/>
    </location>
</feature>
<evidence type="ECO:0000313" key="9">
    <source>
        <dbReference type="EMBL" id="KAK2757487.1"/>
    </source>
</evidence>
<dbReference type="Pfam" id="PF00083">
    <property type="entry name" value="Sugar_tr"/>
    <property type="match status" value="1"/>
</dbReference>
<comment type="subcellular location">
    <subcellularLocation>
        <location evidence="1">Membrane</location>
        <topology evidence="1">Multi-pass membrane protein</topology>
    </subcellularLocation>
</comment>
<dbReference type="PROSITE" id="PS50850">
    <property type="entry name" value="MFS"/>
    <property type="match status" value="1"/>
</dbReference>
<dbReference type="InterPro" id="IPR020846">
    <property type="entry name" value="MFS_dom"/>
</dbReference>
<comment type="caution">
    <text evidence="9">The sequence shown here is derived from an EMBL/GenBank/DDBJ whole genome shotgun (WGS) entry which is preliminary data.</text>
</comment>
<evidence type="ECO:0000256" key="6">
    <source>
        <dbReference type="SAM" id="MobiDB-lite"/>
    </source>
</evidence>
<dbReference type="SUPFAM" id="SSF103473">
    <property type="entry name" value="MFS general substrate transporter"/>
    <property type="match status" value="1"/>
</dbReference>
<reference evidence="9" key="1">
    <citation type="submission" date="2023-02" db="EMBL/GenBank/DDBJ databases">
        <title>Colletotrichum kahawae CIFC_Que2 genome sequencing and assembly.</title>
        <authorList>
            <person name="Baroncelli R."/>
        </authorList>
    </citation>
    <scope>NUCLEOTIDE SEQUENCE</scope>
    <source>
        <strain evidence="9">CIFC_Que2</strain>
    </source>
</reference>
<keyword evidence="9" id="KW-0813">Transport</keyword>
<feature type="transmembrane region" description="Helical" evidence="7">
    <location>
        <begin position="163"/>
        <end position="183"/>
    </location>
</feature>
<feature type="transmembrane region" description="Helical" evidence="7">
    <location>
        <begin position="105"/>
        <end position="125"/>
    </location>
</feature>
<gene>
    <name evidence="9" type="ORF">CKAH01_05744</name>
</gene>
<feature type="transmembrane region" description="Helical" evidence="7">
    <location>
        <begin position="132"/>
        <end position="151"/>
    </location>
</feature>
<dbReference type="AlphaFoldDB" id="A0AAE0D7M6"/>
<name>A0AAE0D7M6_COLKA</name>
<evidence type="ECO:0000256" key="3">
    <source>
        <dbReference type="ARBA" id="ARBA00022692"/>
    </source>
</evidence>
<keyword evidence="9" id="KW-0762">Sugar transport</keyword>
<dbReference type="Gene3D" id="1.20.1250.20">
    <property type="entry name" value="MFS general substrate transporter like domains"/>
    <property type="match status" value="1"/>
</dbReference>
<feature type="transmembrane region" description="Helical" evidence="7">
    <location>
        <begin position="474"/>
        <end position="492"/>
    </location>
</feature>
<dbReference type="Proteomes" id="UP001281614">
    <property type="component" value="Unassembled WGS sequence"/>
</dbReference>
<feature type="domain" description="Major facilitator superfamily (MFS) profile" evidence="8">
    <location>
        <begin position="57"/>
        <end position="496"/>
    </location>
</feature>
<dbReference type="GO" id="GO:0005351">
    <property type="term" value="F:carbohydrate:proton symporter activity"/>
    <property type="evidence" value="ECO:0007669"/>
    <property type="project" value="TreeGrafter"/>
</dbReference>
<proteinExistence type="inferred from homology"/>
<dbReference type="EMBL" id="VYYT01000200">
    <property type="protein sequence ID" value="KAK2757487.1"/>
    <property type="molecule type" value="Genomic_DNA"/>
</dbReference>
<accession>A0AAE0D7M6</accession>
<feature type="transmembrane region" description="Helical" evidence="7">
    <location>
        <begin position="347"/>
        <end position="366"/>
    </location>
</feature>
<feature type="region of interest" description="Disordered" evidence="6">
    <location>
        <begin position="1"/>
        <end position="25"/>
    </location>
</feature>
<evidence type="ECO:0000256" key="2">
    <source>
        <dbReference type="ARBA" id="ARBA00010992"/>
    </source>
</evidence>
<dbReference type="InterPro" id="IPR005828">
    <property type="entry name" value="MFS_sugar_transport-like"/>
</dbReference>
<feature type="transmembrane region" description="Helical" evidence="7">
    <location>
        <begin position="440"/>
        <end position="462"/>
    </location>
</feature>
<evidence type="ECO:0000313" key="10">
    <source>
        <dbReference type="Proteomes" id="UP001281614"/>
    </source>
</evidence>
<feature type="transmembrane region" description="Helical" evidence="7">
    <location>
        <begin position="195"/>
        <end position="214"/>
    </location>
</feature>
<feature type="transmembrane region" description="Helical" evidence="7">
    <location>
        <begin position="373"/>
        <end position="395"/>
    </location>
</feature>
<keyword evidence="5 7" id="KW-0472">Membrane</keyword>
<dbReference type="InterPro" id="IPR036259">
    <property type="entry name" value="MFS_trans_sf"/>
</dbReference>
<dbReference type="FunFam" id="1.20.1250.20:FF:000078">
    <property type="entry name" value="MFS maltose transporter, putative"/>
    <property type="match status" value="1"/>
</dbReference>
<dbReference type="GO" id="GO:0016020">
    <property type="term" value="C:membrane"/>
    <property type="evidence" value="ECO:0007669"/>
    <property type="project" value="UniProtKB-SubCell"/>
</dbReference>
<keyword evidence="4 7" id="KW-1133">Transmembrane helix</keyword>
<feature type="transmembrane region" description="Helical" evidence="7">
    <location>
        <begin position="313"/>
        <end position="335"/>
    </location>
</feature>
<evidence type="ECO:0000256" key="5">
    <source>
        <dbReference type="ARBA" id="ARBA00023136"/>
    </source>
</evidence>
<dbReference type="InterPro" id="IPR005829">
    <property type="entry name" value="Sugar_transporter_CS"/>
</dbReference>
<feature type="transmembrane region" description="Helical" evidence="7">
    <location>
        <begin position="401"/>
        <end position="419"/>
    </location>
</feature>
<keyword evidence="3 7" id="KW-0812">Transmembrane</keyword>
<dbReference type="PANTHER" id="PTHR48022">
    <property type="entry name" value="PLASTIDIC GLUCOSE TRANSPORTER 4"/>
    <property type="match status" value="1"/>
</dbReference>
<dbReference type="InterPro" id="IPR050360">
    <property type="entry name" value="MFS_Sugar_Transporters"/>
</dbReference>
<evidence type="ECO:0000256" key="7">
    <source>
        <dbReference type="SAM" id="Phobius"/>
    </source>
</evidence>
<feature type="transmembrane region" description="Helical" evidence="7">
    <location>
        <begin position="52"/>
        <end position="70"/>
    </location>
</feature>
<dbReference type="PROSITE" id="PS00217">
    <property type="entry name" value="SUGAR_TRANSPORT_2"/>
    <property type="match status" value="1"/>
</dbReference>
<dbReference type="PROSITE" id="PS00216">
    <property type="entry name" value="SUGAR_TRANSPORT_1"/>
    <property type="match status" value="1"/>
</dbReference>
<comment type="similarity">
    <text evidence="2">Belongs to the major facilitator superfamily. Sugar transporter (TC 2.A.1.1) family.</text>
</comment>
<organism evidence="9 10">
    <name type="scientific">Colletotrichum kahawae</name>
    <name type="common">Coffee berry disease fungus</name>
    <dbReference type="NCBI Taxonomy" id="34407"/>
    <lineage>
        <taxon>Eukaryota</taxon>
        <taxon>Fungi</taxon>
        <taxon>Dikarya</taxon>
        <taxon>Ascomycota</taxon>
        <taxon>Pezizomycotina</taxon>
        <taxon>Sordariomycetes</taxon>
        <taxon>Hypocreomycetidae</taxon>
        <taxon>Glomerellales</taxon>
        <taxon>Glomerellaceae</taxon>
        <taxon>Colletotrichum</taxon>
        <taxon>Colletotrichum gloeosporioides species complex</taxon>
    </lineage>
</organism>
<evidence type="ECO:0000256" key="4">
    <source>
        <dbReference type="ARBA" id="ARBA00022989"/>
    </source>
</evidence>
<sequence>MASPDVDKQAVSQPESSHLEMATKPGLEGHTGEAIVREELALSISENAKRHWRALIISSVGFTAGIAFAYDTTANGASISMPSFLLYFGDIGPTGPYLPSIWTSLWTAMSSLTQALGAILVGFIADRYGRKWPSCAAAILTLIGAAVQYIAVQRATLMGGKMITGLGIGAVMATATTYISEVAPLKLRAPLQTGLVVFVIFSQGLALAMVRLFVPDIREQAFRTVIAIQWGVGGLALLAWAAAPESPLWLVRKGKIEAARKVMRKIYGPNQPDERLEYEIRAIQAEQEFEANNKATYMACFQGSNRKRSLTVAFLYSTANIGGASFLAQNIYFLITAGLEAVHCFDVGIGGFGLAVLIILTSGVYLKYVNRRNVVLIGLVLNLLVMVIIGALYWADKKGGLWAIAVLMNILISLQSSLLQGAGWPIAAEIPSYSLRAKTLSIGICAQTFATWIFNFITPYMYNVDSGNLGARTGWIYAGTSVFLFVGGWLWIPNTTGMTTEEIDHAYESGVAPRNFRKQTLVASSRPDGSKRDSV</sequence>
<protein>
    <submittedName>
        <fullName evidence="9">MFS sugar transporter</fullName>
    </submittedName>
</protein>
<keyword evidence="10" id="KW-1185">Reference proteome</keyword>
<dbReference type="PANTHER" id="PTHR48022:SF33">
    <property type="entry name" value="SUGAR PERMEASE, PUTATIVE (AFU_ORTHOLOGUE AFUA_6G12040)-RELATED"/>
    <property type="match status" value="1"/>
</dbReference>